<reference evidence="2" key="1">
    <citation type="submission" date="2020-04" db="EMBL/GenBank/DDBJ databases">
        <authorList>
            <person name="Alioto T."/>
            <person name="Alioto T."/>
            <person name="Gomez Garrido J."/>
        </authorList>
    </citation>
    <scope>NUCLEOTIDE SEQUENCE</scope>
    <source>
        <strain evidence="2">A484AB</strain>
    </source>
</reference>
<feature type="domain" description="Amine oxidase" evidence="1">
    <location>
        <begin position="227"/>
        <end position="481"/>
    </location>
</feature>
<proteinExistence type="predicted"/>
<gene>
    <name evidence="2" type="ORF">PACLA_8A059964</name>
</gene>
<dbReference type="InterPro" id="IPR050281">
    <property type="entry name" value="Flavin_monoamine_oxidase"/>
</dbReference>
<sequence>MKTLREMYPNISIPQPIGEISARKFKSCTNRGTINFCAIKMWFVFVVAVLVESIIASTVSEVDVLILGAGITGIKAGNHFQNNNLTNFLILEAQDYIGGRIKQAKVGNVTVGEVNWVQYVEDGDDNPIWVLANEINLEKYMNNEDDIAVKNTIHSKADYEKTLKTFKDIEAVVIADNEKNPRNGDQPLSSVLSANGWFPDTPLKKTVGWLLDFDYGVKSALISSRHYAGLPEENEFVTDSRGLKGIIDYLAQNITSKIKTEKVVTQIKYSSDGIEVRTKDNETYKAKYGLCTFSTGVLASDLVEFIPELPKWKKEAISRIPLAYYTNIFVKFPNAFWEDNEFIINAGSIAETFPHLYNLNKKGIHEGSNVLLFTAVEENSLRIEGQSKNETIAEVMKTLREMYPNVSIPQPTEVYVSQFNENPYIRGGFSNAVVGSTLADFHNLQGRLGNLFFAGEATEEDYWGFTQGGYLTGLKQAKVILVCLNGKNCPEYESEDADICKTKSNIVPSAGNIAKSSYACFFLLVVYILFV</sequence>
<dbReference type="Pfam" id="PF01593">
    <property type="entry name" value="Amino_oxidase"/>
    <property type="match status" value="2"/>
</dbReference>
<organism evidence="2 3">
    <name type="scientific">Paramuricea clavata</name>
    <name type="common">Red gorgonian</name>
    <name type="synonym">Violescent sea-whip</name>
    <dbReference type="NCBI Taxonomy" id="317549"/>
    <lineage>
        <taxon>Eukaryota</taxon>
        <taxon>Metazoa</taxon>
        <taxon>Cnidaria</taxon>
        <taxon>Anthozoa</taxon>
        <taxon>Octocorallia</taxon>
        <taxon>Malacalcyonacea</taxon>
        <taxon>Plexauridae</taxon>
        <taxon>Paramuricea</taxon>
    </lineage>
</organism>
<evidence type="ECO:0000313" key="2">
    <source>
        <dbReference type="EMBL" id="CAB3984371.1"/>
    </source>
</evidence>
<dbReference type="GO" id="GO:0016491">
    <property type="term" value="F:oxidoreductase activity"/>
    <property type="evidence" value="ECO:0007669"/>
    <property type="project" value="InterPro"/>
</dbReference>
<name>A0A7D9DIY3_PARCT</name>
<dbReference type="InterPro" id="IPR036188">
    <property type="entry name" value="FAD/NAD-bd_sf"/>
</dbReference>
<feature type="domain" description="Amine oxidase" evidence="1">
    <location>
        <begin position="71"/>
        <end position="157"/>
    </location>
</feature>
<dbReference type="Proteomes" id="UP001152795">
    <property type="component" value="Unassembled WGS sequence"/>
</dbReference>
<comment type="caution">
    <text evidence="2">The sequence shown here is derived from an EMBL/GenBank/DDBJ whole genome shotgun (WGS) entry which is preliminary data.</text>
</comment>
<dbReference type="EMBL" id="CACRXK020000731">
    <property type="protein sequence ID" value="CAB3984371.1"/>
    <property type="molecule type" value="Genomic_DNA"/>
</dbReference>
<dbReference type="InterPro" id="IPR002937">
    <property type="entry name" value="Amino_oxidase"/>
</dbReference>
<evidence type="ECO:0000259" key="1">
    <source>
        <dbReference type="Pfam" id="PF01593"/>
    </source>
</evidence>
<dbReference type="OrthoDB" id="6021355at2759"/>
<dbReference type="SUPFAM" id="SSF51905">
    <property type="entry name" value="FAD/NAD(P)-binding domain"/>
    <property type="match status" value="1"/>
</dbReference>
<dbReference type="Gene3D" id="3.50.50.60">
    <property type="entry name" value="FAD/NAD(P)-binding domain"/>
    <property type="match status" value="1"/>
</dbReference>
<protein>
    <submittedName>
        <fullName evidence="2">Polyamine oxidase 1-like</fullName>
    </submittedName>
</protein>
<evidence type="ECO:0000313" key="3">
    <source>
        <dbReference type="Proteomes" id="UP001152795"/>
    </source>
</evidence>
<keyword evidence="3" id="KW-1185">Reference proteome</keyword>
<dbReference type="Gene3D" id="3.90.660.10">
    <property type="match status" value="1"/>
</dbReference>
<dbReference type="AlphaFoldDB" id="A0A7D9DIY3"/>
<dbReference type="PANTHER" id="PTHR10742">
    <property type="entry name" value="FLAVIN MONOAMINE OXIDASE"/>
    <property type="match status" value="1"/>
</dbReference>
<dbReference type="SUPFAM" id="SSF54373">
    <property type="entry name" value="FAD-linked reductases, C-terminal domain"/>
    <property type="match status" value="1"/>
</dbReference>
<accession>A0A7D9DIY3</accession>
<dbReference type="PANTHER" id="PTHR10742:SF313">
    <property type="entry name" value="AMINE OXIDASE"/>
    <property type="match status" value="1"/>
</dbReference>
<dbReference type="GO" id="GO:0006598">
    <property type="term" value="P:polyamine catabolic process"/>
    <property type="evidence" value="ECO:0007669"/>
    <property type="project" value="TreeGrafter"/>
</dbReference>